<evidence type="ECO:0000313" key="1">
    <source>
        <dbReference type="EMBL" id="JAD96034.1"/>
    </source>
</evidence>
<reference evidence="1" key="1">
    <citation type="submission" date="2014-09" db="EMBL/GenBank/DDBJ databases">
        <authorList>
            <person name="Magalhaes I.L.F."/>
            <person name="Oliveira U."/>
            <person name="Santos F.R."/>
            <person name="Vidigal T.H.D.A."/>
            <person name="Brescovit A.D."/>
            <person name="Santos A.J."/>
        </authorList>
    </citation>
    <scope>NUCLEOTIDE SEQUENCE</scope>
    <source>
        <tissue evidence="1">Shoot tissue taken approximately 20 cm above the soil surface</tissue>
    </source>
</reference>
<protein>
    <submittedName>
        <fullName evidence="1">Uncharacterized protein</fullName>
    </submittedName>
</protein>
<dbReference type="EMBL" id="GBRH01201861">
    <property type="protein sequence ID" value="JAD96034.1"/>
    <property type="molecule type" value="Transcribed_RNA"/>
</dbReference>
<organism evidence="1">
    <name type="scientific">Arundo donax</name>
    <name type="common">Giant reed</name>
    <name type="synonym">Donax arundinaceus</name>
    <dbReference type="NCBI Taxonomy" id="35708"/>
    <lineage>
        <taxon>Eukaryota</taxon>
        <taxon>Viridiplantae</taxon>
        <taxon>Streptophyta</taxon>
        <taxon>Embryophyta</taxon>
        <taxon>Tracheophyta</taxon>
        <taxon>Spermatophyta</taxon>
        <taxon>Magnoliopsida</taxon>
        <taxon>Liliopsida</taxon>
        <taxon>Poales</taxon>
        <taxon>Poaceae</taxon>
        <taxon>PACMAD clade</taxon>
        <taxon>Arundinoideae</taxon>
        <taxon>Arundineae</taxon>
        <taxon>Arundo</taxon>
    </lineage>
</organism>
<accession>A0A0A9E5I9</accession>
<reference evidence="1" key="2">
    <citation type="journal article" date="2015" name="Data Brief">
        <title>Shoot transcriptome of the giant reed, Arundo donax.</title>
        <authorList>
            <person name="Barrero R.A."/>
            <person name="Guerrero F.D."/>
            <person name="Moolhuijzen P."/>
            <person name="Goolsby J.A."/>
            <person name="Tidwell J."/>
            <person name="Bellgard S.E."/>
            <person name="Bellgard M.I."/>
        </authorList>
    </citation>
    <scope>NUCLEOTIDE SEQUENCE</scope>
    <source>
        <tissue evidence="1">Shoot tissue taken approximately 20 cm above the soil surface</tissue>
    </source>
</reference>
<proteinExistence type="predicted"/>
<dbReference type="AlphaFoldDB" id="A0A0A9E5I9"/>
<sequence length="68" mass="8089">MTQKKLKTLQLWSTSSLRRLHAYWFLTPSMRSVQLRERILQMLCCCEAAVSGLRYLPLRPSMDLHHAW</sequence>
<name>A0A0A9E5I9_ARUDO</name>